<dbReference type="InterPro" id="IPR050351">
    <property type="entry name" value="BphY/WalK/GraS-like"/>
</dbReference>
<dbReference type="InterPro" id="IPR005467">
    <property type="entry name" value="His_kinase_dom"/>
</dbReference>
<dbReference type="Proteomes" id="UP001207918">
    <property type="component" value="Unassembled WGS sequence"/>
</dbReference>
<dbReference type="PANTHER" id="PTHR42878:SF14">
    <property type="entry name" value="OSMOLARITY TWO-COMPONENT SYSTEM PROTEIN SSK1"/>
    <property type="match status" value="1"/>
</dbReference>
<comment type="catalytic activity">
    <reaction evidence="1">
        <text>ATP + protein L-histidine = ADP + protein N-phospho-L-histidine.</text>
        <dbReference type="EC" id="2.7.13.3"/>
    </reaction>
</comment>
<organism evidence="6 7">
    <name type="scientific">Fodinibius salsisoli</name>
    <dbReference type="NCBI Taxonomy" id="2820877"/>
    <lineage>
        <taxon>Bacteria</taxon>
        <taxon>Pseudomonadati</taxon>
        <taxon>Balneolota</taxon>
        <taxon>Balneolia</taxon>
        <taxon>Balneolales</taxon>
        <taxon>Balneolaceae</taxon>
        <taxon>Fodinibius</taxon>
    </lineage>
</organism>
<evidence type="ECO:0000256" key="3">
    <source>
        <dbReference type="ARBA" id="ARBA00022679"/>
    </source>
</evidence>
<name>A0ABT3PJM9_9BACT</name>
<dbReference type="InterPro" id="IPR003594">
    <property type="entry name" value="HATPase_dom"/>
</dbReference>
<dbReference type="PANTHER" id="PTHR42878">
    <property type="entry name" value="TWO-COMPONENT HISTIDINE KINASE"/>
    <property type="match status" value="1"/>
</dbReference>
<dbReference type="SMART" id="SM00387">
    <property type="entry name" value="HATPase_c"/>
    <property type="match status" value="1"/>
</dbReference>
<evidence type="ECO:0000313" key="7">
    <source>
        <dbReference type="Proteomes" id="UP001207918"/>
    </source>
</evidence>
<dbReference type="EMBL" id="JAGGJA010000001">
    <property type="protein sequence ID" value="MCW9705384.1"/>
    <property type="molecule type" value="Genomic_DNA"/>
</dbReference>
<evidence type="ECO:0000259" key="5">
    <source>
        <dbReference type="PROSITE" id="PS50109"/>
    </source>
</evidence>
<dbReference type="Pfam" id="PF02518">
    <property type="entry name" value="HATPase_c"/>
    <property type="match status" value="1"/>
</dbReference>
<feature type="domain" description="Histidine kinase" evidence="5">
    <location>
        <begin position="119"/>
        <end position="325"/>
    </location>
</feature>
<dbReference type="Gene3D" id="1.10.287.130">
    <property type="match status" value="1"/>
</dbReference>
<dbReference type="EC" id="2.7.13.3" evidence="2"/>
<dbReference type="InterPro" id="IPR003661">
    <property type="entry name" value="HisK_dim/P_dom"/>
</dbReference>
<evidence type="ECO:0000256" key="1">
    <source>
        <dbReference type="ARBA" id="ARBA00000085"/>
    </source>
</evidence>
<dbReference type="SUPFAM" id="SSF55874">
    <property type="entry name" value="ATPase domain of HSP90 chaperone/DNA topoisomerase II/histidine kinase"/>
    <property type="match status" value="1"/>
</dbReference>
<reference evidence="6 7" key="1">
    <citation type="submission" date="2021-03" db="EMBL/GenBank/DDBJ databases">
        <title>Aliifodinibius sp. nov., a new bacterium isolated from saline soil.</title>
        <authorList>
            <person name="Galisteo C."/>
            <person name="De La Haba R."/>
            <person name="Sanchez-Porro C."/>
            <person name="Ventosa A."/>
        </authorList>
    </citation>
    <scope>NUCLEOTIDE SEQUENCE [LARGE SCALE GENOMIC DNA]</scope>
    <source>
        <strain evidence="6 7">1BSP15-2V2</strain>
    </source>
</reference>
<dbReference type="SMART" id="SM00388">
    <property type="entry name" value="HisKA"/>
    <property type="match status" value="1"/>
</dbReference>
<evidence type="ECO:0000256" key="2">
    <source>
        <dbReference type="ARBA" id="ARBA00012438"/>
    </source>
</evidence>
<keyword evidence="4 6" id="KW-0418">Kinase</keyword>
<protein>
    <recommendedName>
        <fullName evidence="2">histidine kinase</fullName>
        <ecNumber evidence="2">2.7.13.3</ecNumber>
    </recommendedName>
</protein>
<dbReference type="Gene3D" id="3.30.565.10">
    <property type="entry name" value="Histidine kinase-like ATPase, C-terminal domain"/>
    <property type="match status" value="1"/>
</dbReference>
<dbReference type="Pfam" id="PF00512">
    <property type="entry name" value="HisKA"/>
    <property type="match status" value="1"/>
</dbReference>
<dbReference type="SUPFAM" id="SSF47384">
    <property type="entry name" value="Homodimeric domain of signal transducing histidine kinase"/>
    <property type="match status" value="1"/>
</dbReference>
<proteinExistence type="predicted"/>
<sequence>MIIQNQQGSGGTAEMTLFDSIEPTFIVKMGSKIICKANDAAITRLGKLNPVGKELKKIVHTIPSAGPNITPAYFDGGWYELKQETFLWEGSQHLKIQLKQRDGVPGFDVMQSLKKMIGFLLHRVRSPLTGIQGYAELVKSNTDIVQSSKYLNKINEGIEELFDLLDELDTLQKISLTHVDLNNFSADPKEIVADILTNYSADINQNISYHNKGHNSPLRCNPGDLRRILALLIDNAVEFSPIEEYQVQISRPTANTIKVAHNGNPIPKPISDQLFYPFVTTTARKLGIGLTMALLYAKRYHGSIFVTDNNPFQETSFLLCLPPTGNPKAVSLIK</sequence>
<comment type="caution">
    <text evidence="6">The sequence shown here is derived from an EMBL/GenBank/DDBJ whole genome shotgun (WGS) entry which is preliminary data.</text>
</comment>
<dbReference type="PROSITE" id="PS50109">
    <property type="entry name" value="HIS_KIN"/>
    <property type="match status" value="1"/>
</dbReference>
<evidence type="ECO:0000313" key="6">
    <source>
        <dbReference type="EMBL" id="MCW9705384.1"/>
    </source>
</evidence>
<accession>A0ABT3PJM9</accession>
<gene>
    <name evidence="6" type="ORF">J6I44_00895</name>
</gene>
<keyword evidence="3" id="KW-0808">Transferase</keyword>
<dbReference type="CDD" id="cd00082">
    <property type="entry name" value="HisKA"/>
    <property type="match status" value="1"/>
</dbReference>
<dbReference type="InterPro" id="IPR036097">
    <property type="entry name" value="HisK_dim/P_sf"/>
</dbReference>
<dbReference type="RefSeq" id="WP_265764047.1">
    <property type="nucleotide sequence ID" value="NZ_JAGGJA010000001.1"/>
</dbReference>
<evidence type="ECO:0000256" key="4">
    <source>
        <dbReference type="ARBA" id="ARBA00022777"/>
    </source>
</evidence>
<dbReference type="InterPro" id="IPR036890">
    <property type="entry name" value="HATPase_C_sf"/>
</dbReference>
<keyword evidence="7" id="KW-1185">Reference proteome</keyword>
<dbReference type="GO" id="GO:0016301">
    <property type="term" value="F:kinase activity"/>
    <property type="evidence" value="ECO:0007669"/>
    <property type="project" value="UniProtKB-KW"/>
</dbReference>